<reference evidence="2 3" key="1">
    <citation type="submission" date="2016-09" db="EMBL/GenBank/DDBJ databases">
        <title>The draft genome of Dichanthelium oligosanthes: A C3 panicoid grass species.</title>
        <authorList>
            <person name="Studer A.J."/>
            <person name="Schnable J.C."/>
            <person name="Brutnell T.P."/>
        </authorList>
    </citation>
    <scope>NUCLEOTIDE SEQUENCE [LARGE SCALE GENOMIC DNA]</scope>
    <source>
        <strain evidence="3">cv. Kellogg 1175</strain>
        <tissue evidence="2">Leaf</tissue>
    </source>
</reference>
<dbReference type="EMBL" id="LWDX02009085">
    <property type="protein sequence ID" value="OEL36463.1"/>
    <property type="molecule type" value="Genomic_DNA"/>
</dbReference>
<keyword evidence="3" id="KW-1185">Reference proteome</keyword>
<gene>
    <name evidence="2" type="ORF">BAE44_0002521</name>
</gene>
<name>A0A1E5WGE6_9POAL</name>
<proteinExistence type="predicted"/>
<dbReference type="OrthoDB" id="691997at2759"/>
<evidence type="ECO:0000259" key="1">
    <source>
        <dbReference type="Pfam" id="PF14303"/>
    </source>
</evidence>
<accession>A0A1E5WGE6</accession>
<dbReference type="Pfam" id="PF14303">
    <property type="entry name" value="NAM-associated"/>
    <property type="match status" value="1"/>
</dbReference>
<organism evidence="2 3">
    <name type="scientific">Dichanthelium oligosanthes</name>
    <dbReference type="NCBI Taxonomy" id="888268"/>
    <lineage>
        <taxon>Eukaryota</taxon>
        <taxon>Viridiplantae</taxon>
        <taxon>Streptophyta</taxon>
        <taxon>Embryophyta</taxon>
        <taxon>Tracheophyta</taxon>
        <taxon>Spermatophyta</taxon>
        <taxon>Magnoliopsida</taxon>
        <taxon>Liliopsida</taxon>
        <taxon>Poales</taxon>
        <taxon>Poaceae</taxon>
        <taxon>PACMAD clade</taxon>
        <taxon>Panicoideae</taxon>
        <taxon>Panicodae</taxon>
        <taxon>Paniceae</taxon>
        <taxon>Dichantheliinae</taxon>
        <taxon>Dichanthelium</taxon>
    </lineage>
</organism>
<sequence>MRAANEAKSLETKSKELDLKSKELDLKIMLEEERIMGLDISAMSGPQQRYYKSLQNDIITRRFNRSG</sequence>
<evidence type="ECO:0000313" key="3">
    <source>
        <dbReference type="Proteomes" id="UP000095767"/>
    </source>
</evidence>
<protein>
    <recommendedName>
        <fullName evidence="1">No apical meristem-associated C-terminal domain-containing protein</fullName>
    </recommendedName>
</protein>
<feature type="domain" description="No apical meristem-associated C-terminal" evidence="1">
    <location>
        <begin position="7"/>
        <end position="58"/>
    </location>
</feature>
<evidence type="ECO:0000313" key="2">
    <source>
        <dbReference type="EMBL" id="OEL36463.1"/>
    </source>
</evidence>
<dbReference type="AlphaFoldDB" id="A0A1E5WGE6"/>
<comment type="caution">
    <text evidence="2">The sequence shown here is derived from an EMBL/GenBank/DDBJ whole genome shotgun (WGS) entry which is preliminary data.</text>
</comment>
<dbReference type="InterPro" id="IPR029466">
    <property type="entry name" value="NAM-associated_C"/>
</dbReference>
<dbReference type="Proteomes" id="UP000095767">
    <property type="component" value="Unassembled WGS sequence"/>
</dbReference>
<dbReference type="STRING" id="888268.A0A1E5WGE6"/>